<dbReference type="Gene3D" id="3.30.559.10">
    <property type="entry name" value="Chloramphenicol acetyltransferase-like domain"/>
    <property type="match status" value="1"/>
</dbReference>
<evidence type="ECO:0008006" key="3">
    <source>
        <dbReference type="Google" id="ProtNLM"/>
    </source>
</evidence>
<evidence type="ECO:0000313" key="1">
    <source>
        <dbReference type="EMBL" id="KOG55479.1"/>
    </source>
</evidence>
<feature type="non-terminal residue" evidence="1">
    <location>
        <position position="97"/>
    </location>
</feature>
<organism evidence="1 2">
    <name type="scientific">Streptomyces varsoviensis</name>
    <dbReference type="NCBI Taxonomy" id="67373"/>
    <lineage>
        <taxon>Bacteria</taxon>
        <taxon>Bacillati</taxon>
        <taxon>Actinomycetota</taxon>
        <taxon>Actinomycetes</taxon>
        <taxon>Kitasatosporales</taxon>
        <taxon>Streptomycetaceae</taxon>
        <taxon>Streptomyces</taxon>
    </lineage>
</organism>
<dbReference type="SUPFAM" id="SSF52777">
    <property type="entry name" value="CoA-dependent acyltransferases"/>
    <property type="match status" value="1"/>
</dbReference>
<sequence length="97" mass="10779">MQEWHWFERTIPAPRRVNPTPNADHCHVPPPATIADIRAALAWLTARHEALRTTVDPLRPVQYVHRADWAPLPVDYVEVPGIGADADADADSLEAAT</sequence>
<accession>A0ABR5ITB2</accession>
<reference evidence="1 2" key="1">
    <citation type="submission" date="2015-07" db="EMBL/GenBank/DDBJ databases">
        <authorList>
            <person name="Ju K.-S."/>
            <person name="Doroghazi J.R."/>
            <person name="Metcalf W.W."/>
        </authorList>
    </citation>
    <scope>NUCLEOTIDE SEQUENCE [LARGE SCALE GENOMIC DNA]</scope>
    <source>
        <strain evidence="1 2">NRRL B-3589</strain>
    </source>
</reference>
<evidence type="ECO:0000313" key="2">
    <source>
        <dbReference type="Proteomes" id="UP000037020"/>
    </source>
</evidence>
<protein>
    <recommendedName>
        <fullName evidence="3">Condensation domain-containing protein</fullName>
    </recommendedName>
</protein>
<dbReference type="Proteomes" id="UP000037020">
    <property type="component" value="Unassembled WGS sequence"/>
</dbReference>
<gene>
    <name evidence="1" type="ORF">ADK38_43630</name>
</gene>
<dbReference type="EMBL" id="LGUT01004275">
    <property type="protein sequence ID" value="KOG55479.1"/>
    <property type="molecule type" value="Genomic_DNA"/>
</dbReference>
<dbReference type="InterPro" id="IPR023213">
    <property type="entry name" value="CAT-like_dom_sf"/>
</dbReference>
<proteinExistence type="predicted"/>
<comment type="caution">
    <text evidence="1">The sequence shown here is derived from an EMBL/GenBank/DDBJ whole genome shotgun (WGS) entry which is preliminary data.</text>
</comment>
<name>A0ABR5ITB2_9ACTN</name>
<keyword evidence="2" id="KW-1185">Reference proteome</keyword>